<organism evidence="1 2">
    <name type="scientific">Chenggangzhangella methanolivorans</name>
    <dbReference type="NCBI Taxonomy" id="1437009"/>
    <lineage>
        <taxon>Bacteria</taxon>
        <taxon>Pseudomonadati</taxon>
        <taxon>Pseudomonadota</taxon>
        <taxon>Alphaproteobacteria</taxon>
        <taxon>Hyphomicrobiales</taxon>
        <taxon>Methylopilaceae</taxon>
        <taxon>Chenggangzhangella</taxon>
    </lineage>
</organism>
<evidence type="ECO:0000313" key="1">
    <source>
        <dbReference type="EMBL" id="QZO00624.1"/>
    </source>
</evidence>
<dbReference type="Proteomes" id="UP000825701">
    <property type="component" value="Chromosome"/>
</dbReference>
<accession>A0A9E6RC72</accession>
<proteinExistence type="predicted"/>
<dbReference type="AlphaFoldDB" id="A0A9E6RC72"/>
<reference evidence="1" key="1">
    <citation type="submission" date="2021-08" db="EMBL/GenBank/DDBJ databases">
        <authorList>
            <person name="Zhang H."/>
            <person name="Xu M."/>
            <person name="Yu Z."/>
            <person name="Yang L."/>
            <person name="Cai Y."/>
        </authorList>
    </citation>
    <scope>NUCLEOTIDE SEQUENCE</scope>
    <source>
        <strain evidence="1">CHL1</strain>
    </source>
</reference>
<keyword evidence="2" id="KW-1185">Reference proteome</keyword>
<dbReference type="KEGG" id="cmet:K6K41_02605"/>
<gene>
    <name evidence="1" type="ORF">K6K41_02605</name>
</gene>
<protein>
    <submittedName>
        <fullName evidence="1">Uncharacterized protein</fullName>
    </submittedName>
</protein>
<evidence type="ECO:0000313" key="2">
    <source>
        <dbReference type="Proteomes" id="UP000825701"/>
    </source>
</evidence>
<dbReference type="EMBL" id="CP081869">
    <property type="protein sequence ID" value="QZO00624.1"/>
    <property type="molecule type" value="Genomic_DNA"/>
</dbReference>
<name>A0A9E6RC72_9HYPH</name>
<dbReference type="RefSeq" id="WP_261403795.1">
    <property type="nucleotide sequence ID" value="NZ_CP081869.1"/>
</dbReference>
<sequence>MRTHVELTPWQAAANAICRGAPKAVISVALNSSRRSTVKDRLDLLRAEPLDDRGGLTLKAAELAVRKLSEVLPRARAETRKARGVYQAPAVTKVSDRLTALRQGLATHAAKLGIRTGANFSIAVHVADLARYEVRHRYRWIEFLRIDSWDHRICLPRWWMTAARQVGRLSGALGLLNDGRFVFDAIHVRTVYHEVNSSSIYEVDTIARGRRIIDNRIERIHVRVWPHNFETYHPTLRQALRAVAPGEVLSALGREEEERARDRSDMAALDMELC</sequence>